<dbReference type="Proteomes" id="UP001223586">
    <property type="component" value="Unassembled WGS sequence"/>
</dbReference>
<accession>A0ABT9WQQ2</accession>
<dbReference type="SUPFAM" id="SSF47090">
    <property type="entry name" value="PGBD-like"/>
    <property type="match status" value="1"/>
</dbReference>
<proteinExistence type="predicted"/>
<name>A0ABT9WQQ2_9BACI</name>
<dbReference type="Gene3D" id="1.10.101.10">
    <property type="entry name" value="PGBD-like superfamily/PGBD"/>
    <property type="match status" value="1"/>
</dbReference>
<dbReference type="RefSeq" id="WP_307227127.1">
    <property type="nucleotide sequence ID" value="NZ_JAUSTT010000004.1"/>
</dbReference>
<dbReference type="EMBL" id="JAUSTT010000004">
    <property type="protein sequence ID" value="MDQ0175110.1"/>
    <property type="molecule type" value="Genomic_DNA"/>
</dbReference>
<organism evidence="2 3">
    <name type="scientific">Bacillus chungangensis</name>
    <dbReference type="NCBI Taxonomy" id="587633"/>
    <lineage>
        <taxon>Bacteria</taxon>
        <taxon>Bacillati</taxon>
        <taxon>Bacillota</taxon>
        <taxon>Bacilli</taxon>
        <taxon>Bacillales</taxon>
        <taxon>Bacillaceae</taxon>
        <taxon>Bacillus</taxon>
    </lineage>
</organism>
<evidence type="ECO:0000259" key="1">
    <source>
        <dbReference type="Pfam" id="PF01471"/>
    </source>
</evidence>
<comment type="caution">
    <text evidence="2">The sequence shown here is derived from an EMBL/GenBank/DDBJ whole genome shotgun (WGS) entry which is preliminary data.</text>
</comment>
<gene>
    <name evidence="2" type="ORF">J2S08_000944</name>
</gene>
<dbReference type="InterPro" id="IPR036365">
    <property type="entry name" value="PGBD-like_sf"/>
</dbReference>
<dbReference type="InterPro" id="IPR036366">
    <property type="entry name" value="PGBDSf"/>
</dbReference>
<evidence type="ECO:0000313" key="2">
    <source>
        <dbReference type="EMBL" id="MDQ0175110.1"/>
    </source>
</evidence>
<feature type="domain" description="Peptidoglycan binding-like" evidence="1">
    <location>
        <begin position="115"/>
        <end position="171"/>
    </location>
</feature>
<protein>
    <recommendedName>
        <fullName evidence="1">Peptidoglycan binding-like domain-containing protein</fullName>
    </recommendedName>
</protein>
<dbReference type="Pfam" id="PF01471">
    <property type="entry name" value="PG_binding_1"/>
    <property type="match status" value="1"/>
</dbReference>
<evidence type="ECO:0000313" key="3">
    <source>
        <dbReference type="Proteomes" id="UP001223586"/>
    </source>
</evidence>
<reference evidence="2 3" key="1">
    <citation type="submission" date="2023-07" db="EMBL/GenBank/DDBJ databases">
        <title>Genomic Encyclopedia of Type Strains, Phase IV (KMG-IV): sequencing the most valuable type-strain genomes for metagenomic binning, comparative biology and taxonomic classification.</title>
        <authorList>
            <person name="Goeker M."/>
        </authorList>
    </citation>
    <scope>NUCLEOTIDE SEQUENCE [LARGE SCALE GENOMIC DNA]</scope>
    <source>
        <strain evidence="2 3">DSM 23837</strain>
    </source>
</reference>
<sequence length="176" mass="20425">MYENHYLYENHYPYENPYLYEYTDTDNQYDGYSEYRIDYSQYVGRIINARATVPGYFSRGTQIFIHRTFTRAGRQMVVVVYPTQSPYGCTIKMDTFRASVLDGQITRRTLRRGDQGSDVIVLQQALNRAGFYFGRIDGIFGPVTEKAVRGFQRSRGLVVDGIVGRRTWGALEEFIS</sequence>
<keyword evidence="3" id="KW-1185">Reference proteome</keyword>
<dbReference type="InterPro" id="IPR002477">
    <property type="entry name" value="Peptidoglycan-bd-like"/>
</dbReference>